<dbReference type="InterPro" id="IPR051475">
    <property type="entry name" value="Diverse_Ion_Transporter"/>
</dbReference>
<gene>
    <name evidence="10" type="ORF">GCM10023320_57810</name>
</gene>
<sequence length="443" mass="46690">MITPHYPEGVPLPDILPAVLACVIFAGAYVLIATEKWASRTAVALGGAALVLALGISDAHAAFFSEDTGVDWNVVFLLLGMMIIVGVMRDTGIFEYLAIWAAKRARGRAFPLMVLLIIITATASAFLDNVTTVLLVAPVTILICQRLALPVVPYLISEVFASNVGGTATLIGDPPNIIIASRGGLTFNDFLVHLTPVVIVLVAVLIGLCRWLFASSFRADHERIAEIMSLDERELIKDHKLLVQSLVVLGIVLVAFVFHPVLGYEPSVVALLGAGLLVVVTRVTTEQALQDVEWGTLAFFMGLFVMVGGLVESGVLGALADAVGGFAGENLLGFTSVLLWGSGVLSGVVDNIPYVASTAPVVAGLVGPDGQPEVLWWTLALGADLGGNATLIGASANVVVAGIAARNGHPIGFWQFTRYGLVVTFATIGVSYAYLLLRYFVLA</sequence>
<feature type="transmembrane region" description="Helical" evidence="8">
    <location>
        <begin position="331"/>
        <end position="349"/>
    </location>
</feature>
<keyword evidence="4" id="KW-1003">Cell membrane</keyword>
<evidence type="ECO:0000256" key="4">
    <source>
        <dbReference type="ARBA" id="ARBA00022475"/>
    </source>
</evidence>
<organism evidence="10 11">
    <name type="scientific">Pseudonocardia adelaidensis</name>
    <dbReference type="NCBI Taxonomy" id="648754"/>
    <lineage>
        <taxon>Bacteria</taxon>
        <taxon>Bacillati</taxon>
        <taxon>Actinomycetota</taxon>
        <taxon>Actinomycetes</taxon>
        <taxon>Pseudonocardiales</taxon>
        <taxon>Pseudonocardiaceae</taxon>
        <taxon>Pseudonocardia</taxon>
    </lineage>
</organism>
<feature type="domain" description="Citrate transporter-like" evidence="9">
    <location>
        <begin position="29"/>
        <end position="382"/>
    </location>
</feature>
<feature type="transmembrane region" description="Helical" evidence="8">
    <location>
        <begin position="15"/>
        <end position="32"/>
    </location>
</feature>
<dbReference type="CDD" id="cd01116">
    <property type="entry name" value="P_permease"/>
    <property type="match status" value="1"/>
</dbReference>
<feature type="transmembrane region" description="Helical" evidence="8">
    <location>
        <begin position="190"/>
        <end position="213"/>
    </location>
</feature>
<evidence type="ECO:0000256" key="6">
    <source>
        <dbReference type="ARBA" id="ARBA00022989"/>
    </source>
</evidence>
<dbReference type="Pfam" id="PF03600">
    <property type="entry name" value="CitMHS"/>
    <property type="match status" value="1"/>
</dbReference>
<accession>A0ABP9NS41</accession>
<feature type="transmembrane region" description="Helical" evidence="8">
    <location>
        <begin position="241"/>
        <end position="262"/>
    </location>
</feature>
<comment type="similarity">
    <text evidence="2">Belongs to the CitM (TC 2.A.11) transporter family.</text>
</comment>
<keyword evidence="5 8" id="KW-0812">Transmembrane</keyword>
<evidence type="ECO:0000256" key="3">
    <source>
        <dbReference type="ARBA" id="ARBA00022448"/>
    </source>
</evidence>
<evidence type="ECO:0000313" key="11">
    <source>
        <dbReference type="Proteomes" id="UP001500804"/>
    </source>
</evidence>
<evidence type="ECO:0000256" key="5">
    <source>
        <dbReference type="ARBA" id="ARBA00022692"/>
    </source>
</evidence>
<evidence type="ECO:0000256" key="1">
    <source>
        <dbReference type="ARBA" id="ARBA00004651"/>
    </source>
</evidence>
<dbReference type="Proteomes" id="UP001500804">
    <property type="component" value="Unassembled WGS sequence"/>
</dbReference>
<comment type="subcellular location">
    <subcellularLocation>
        <location evidence="1">Cell membrane</location>
        <topology evidence="1">Multi-pass membrane protein</topology>
    </subcellularLocation>
</comment>
<feature type="transmembrane region" description="Helical" evidence="8">
    <location>
        <begin position="109"/>
        <end position="127"/>
    </location>
</feature>
<protein>
    <submittedName>
        <fullName evidence="10">ArsB/NhaD family transporter</fullName>
    </submittedName>
</protein>
<feature type="transmembrane region" description="Helical" evidence="8">
    <location>
        <begin position="419"/>
        <end position="441"/>
    </location>
</feature>
<keyword evidence="11" id="KW-1185">Reference proteome</keyword>
<keyword evidence="3" id="KW-0813">Transport</keyword>
<reference evidence="11" key="1">
    <citation type="journal article" date="2019" name="Int. J. Syst. Evol. Microbiol.">
        <title>The Global Catalogue of Microorganisms (GCM) 10K type strain sequencing project: providing services to taxonomists for standard genome sequencing and annotation.</title>
        <authorList>
            <consortium name="The Broad Institute Genomics Platform"/>
            <consortium name="The Broad Institute Genome Sequencing Center for Infectious Disease"/>
            <person name="Wu L."/>
            <person name="Ma J."/>
        </authorList>
    </citation>
    <scope>NUCLEOTIDE SEQUENCE [LARGE SCALE GENOMIC DNA]</scope>
    <source>
        <strain evidence="11">JCM 18302</strain>
    </source>
</reference>
<evidence type="ECO:0000256" key="7">
    <source>
        <dbReference type="ARBA" id="ARBA00023136"/>
    </source>
</evidence>
<keyword evidence="6 8" id="KW-1133">Transmembrane helix</keyword>
<evidence type="ECO:0000313" key="10">
    <source>
        <dbReference type="EMBL" id="GAA5132709.1"/>
    </source>
</evidence>
<feature type="transmembrane region" description="Helical" evidence="8">
    <location>
        <begin position="70"/>
        <end position="88"/>
    </location>
</feature>
<feature type="transmembrane region" description="Helical" evidence="8">
    <location>
        <begin position="44"/>
        <end position="64"/>
    </location>
</feature>
<evidence type="ECO:0000259" key="9">
    <source>
        <dbReference type="Pfam" id="PF03600"/>
    </source>
</evidence>
<comment type="caution">
    <text evidence="10">The sequence shown here is derived from an EMBL/GenBank/DDBJ whole genome shotgun (WGS) entry which is preliminary data.</text>
</comment>
<dbReference type="PANTHER" id="PTHR43568">
    <property type="entry name" value="P PROTEIN"/>
    <property type="match status" value="1"/>
</dbReference>
<name>A0ABP9NS41_9PSEU</name>
<dbReference type="EMBL" id="BAABJO010000025">
    <property type="protein sequence ID" value="GAA5132709.1"/>
    <property type="molecule type" value="Genomic_DNA"/>
</dbReference>
<dbReference type="PRINTS" id="PR00758">
    <property type="entry name" value="ARSENICPUMP"/>
</dbReference>
<keyword evidence="7 8" id="KW-0472">Membrane</keyword>
<proteinExistence type="inferred from homology"/>
<feature type="transmembrane region" description="Helical" evidence="8">
    <location>
        <begin position="297"/>
        <end position="319"/>
    </location>
</feature>
<evidence type="ECO:0000256" key="2">
    <source>
        <dbReference type="ARBA" id="ARBA00009843"/>
    </source>
</evidence>
<dbReference type="InterPro" id="IPR000802">
    <property type="entry name" value="Arsenical_pump_ArsB"/>
</dbReference>
<dbReference type="PANTHER" id="PTHR43568:SF1">
    <property type="entry name" value="P PROTEIN"/>
    <property type="match status" value="1"/>
</dbReference>
<evidence type="ECO:0000256" key="8">
    <source>
        <dbReference type="SAM" id="Phobius"/>
    </source>
</evidence>
<dbReference type="InterPro" id="IPR004680">
    <property type="entry name" value="Cit_transptr-like_dom"/>
</dbReference>